<dbReference type="RefSeq" id="YP_009220003.1">
    <property type="nucleotide sequence ID" value="NC_029028.1"/>
</dbReference>
<keyword evidence="2" id="KW-1185">Reference proteome</keyword>
<reference evidence="2" key="2">
    <citation type="submission" date="2015-01" db="EMBL/GenBank/DDBJ databases">
        <title>Complete sequence of three novel 9g-like phages.</title>
        <authorList>
            <person name="Carstens A.B."/>
            <person name="Hansen L.H."/>
            <person name="Kot W."/>
        </authorList>
    </citation>
    <scope>NUCLEOTIDE SEQUENCE [LARGE SCALE GENOMIC DNA]</scope>
</reference>
<dbReference type="Proteomes" id="UP000033023">
    <property type="component" value="Segment"/>
</dbReference>
<evidence type="ECO:0008006" key="3">
    <source>
        <dbReference type="Google" id="ProtNLM"/>
    </source>
</evidence>
<sequence>MHIISRKQAIEKGLKRYYTGKPCKRGHIAERHVTGGCVVCANEDQIKYYQQNPEKYRRANRDYFQRPDVKERNRIRQSQFYEDNKHLCRSISSYCRAQRLLRVPAWSEKEEIKRFYENCPDGYEVDHIIPLLGELVSGLHVMCNLQYLPKHENRSKGNKFDV</sequence>
<accession>A0A0E3JIU1</accession>
<evidence type="ECO:0000313" key="1">
    <source>
        <dbReference type="EMBL" id="AKA60899.1"/>
    </source>
</evidence>
<dbReference type="GeneID" id="26646264"/>
<dbReference type="KEGG" id="vg:26646264"/>
<dbReference type="OrthoDB" id="23044at10239"/>
<proteinExistence type="predicted"/>
<evidence type="ECO:0000313" key="2">
    <source>
        <dbReference type="Proteomes" id="UP000033023"/>
    </source>
</evidence>
<organism evidence="1 2">
    <name type="scientific">Enterobacteria phage JenP1</name>
    <dbReference type="NCBI Taxonomy" id="1610837"/>
    <lineage>
        <taxon>Viruses</taxon>
        <taxon>Duplodnaviria</taxon>
        <taxon>Heunggongvirae</taxon>
        <taxon>Uroviricota</taxon>
        <taxon>Caudoviricetes</taxon>
        <taxon>Queuovirinae</taxon>
        <taxon>Nonagvirus</taxon>
        <taxon>Nonagvirus JenP1</taxon>
    </lineage>
</organism>
<name>A0A0E3JIU1_9CAUD</name>
<protein>
    <recommendedName>
        <fullName evidence="3">Homing endonuclease</fullName>
    </recommendedName>
</protein>
<reference evidence="1 2" key="1">
    <citation type="journal article" date="2015" name="Genome Announc.">
        <title>Complete Genome Sequences of Four Novel Escherichia coli Bacteriophages Belonging to New Phage Groups.</title>
        <authorList>
            <person name="Carstens A.B."/>
            <person name="Kot W."/>
            <person name="Hansen L.H."/>
        </authorList>
    </citation>
    <scope>NUCLEOTIDE SEQUENCE [LARGE SCALE GENOMIC DNA]</scope>
</reference>
<dbReference type="EMBL" id="KP719132">
    <property type="protein sequence ID" value="AKA60899.1"/>
    <property type="molecule type" value="Genomic_DNA"/>
</dbReference>